<evidence type="ECO:0000256" key="7">
    <source>
        <dbReference type="ARBA" id="ARBA00022840"/>
    </source>
</evidence>
<evidence type="ECO:0000259" key="13">
    <source>
        <dbReference type="Pfam" id="PF23539"/>
    </source>
</evidence>
<evidence type="ECO:0000256" key="3">
    <source>
        <dbReference type="ARBA" id="ARBA00022553"/>
    </source>
</evidence>
<keyword evidence="6 14" id="KW-0418">Kinase</keyword>
<keyword evidence="10" id="KW-0472">Membrane</keyword>
<evidence type="ECO:0000256" key="1">
    <source>
        <dbReference type="ARBA" id="ARBA00000085"/>
    </source>
</evidence>
<dbReference type="InterPro" id="IPR055558">
    <property type="entry name" value="DUF7134"/>
</dbReference>
<dbReference type="Pfam" id="PF07730">
    <property type="entry name" value="HisKA_3"/>
    <property type="match status" value="1"/>
</dbReference>
<keyword evidence="5" id="KW-0547">Nucleotide-binding</keyword>
<feature type="domain" description="Signal transduction histidine kinase subgroup 3 dimerisation and phosphoacceptor" evidence="12">
    <location>
        <begin position="192"/>
        <end position="257"/>
    </location>
</feature>
<accession>A0ABQ2VY96</accession>
<feature type="domain" description="Histidine kinase/HSP90-like ATPase" evidence="11">
    <location>
        <begin position="307"/>
        <end position="393"/>
    </location>
</feature>
<dbReference type="InterPro" id="IPR011712">
    <property type="entry name" value="Sig_transdc_His_kin_sub3_dim/P"/>
</dbReference>
<dbReference type="InterPro" id="IPR036890">
    <property type="entry name" value="HATPase_C_sf"/>
</dbReference>
<dbReference type="GO" id="GO:0016301">
    <property type="term" value="F:kinase activity"/>
    <property type="evidence" value="ECO:0007669"/>
    <property type="project" value="UniProtKB-KW"/>
</dbReference>
<dbReference type="Gene3D" id="1.20.5.1930">
    <property type="match status" value="1"/>
</dbReference>
<evidence type="ECO:0000259" key="11">
    <source>
        <dbReference type="Pfam" id="PF02518"/>
    </source>
</evidence>
<keyword evidence="10" id="KW-0812">Transmembrane</keyword>
<dbReference type="EC" id="2.7.13.3" evidence="2"/>
<reference evidence="15" key="1">
    <citation type="journal article" date="2019" name="Int. J. Syst. Evol. Microbiol.">
        <title>The Global Catalogue of Microorganisms (GCM) 10K type strain sequencing project: providing services to taxonomists for standard genome sequencing and annotation.</title>
        <authorList>
            <consortium name="The Broad Institute Genomics Platform"/>
            <consortium name="The Broad Institute Genome Sequencing Center for Infectious Disease"/>
            <person name="Wu L."/>
            <person name="Ma J."/>
        </authorList>
    </citation>
    <scope>NUCLEOTIDE SEQUENCE [LARGE SCALE GENOMIC DNA]</scope>
    <source>
        <strain evidence="15">JCM 4376</strain>
    </source>
</reference>
<evidence type="ECO:0000256" key="10">
    <source>
        <dbReference type="SAM" id="Phobius"/>
    </source>
</evidence>
<feature type="region of interest" description="Disordered" evidence="9">
    <location>
        <begin position="388"/>
        <end position="419"/>
    </location>
</feature>
<comment type="catalytic activity">
    <reaction evidence="1">
        <text>ATP + protein L-histidine = ADP + protein N-phospho-L-histidine.</text>
        <dbReference type="EC" id="2.7.13.3"/>
    </reaction>
</comment>
<sequence>MFTDWWQWARRHPRAVDVATAVVLWIGVVFSSTLTDARIVRVPPLDFSLAAVVPSAVLLLGQRRFPRAVVVLTTMCGGVLGVMGGRIGFDPSPSVAGAALVALYVLALHTDLRTTTVYTAGVAGALVVVSVGWGHGALLRPDQVGTLSCVLLAGAVGESVRNRRNHLAAVEARAELAERTREEEARHRVSEERTRIARELHDIVAHHIALAHAQAATAAYLLRSRPEQAQDMMDQLAGTTSSALRELKATVGLLRHEGDRDPETPLEPSPGLAQLPDLVASFEQTGLAVSVSVEGERRALSSGTDLTAYRIVQEALTNVTKHAGSATASVRLVYSRRLLTLTVSDDGHAPPTTGAPGYGLIGMRERALSAGGRLAAGHREGGGFEVTTELPLEMTDPAQHDGRSDGQHDGDEEEGRTTR</sequence>
<feature type="transmembrane region" description="Helical" evidence="10">
    <location>
        <begin position="93"/>
        <end position="110"/>
    </location>
</feature>
<dbReference type="Proteomes" id="UP000660675">
    <property type="component" value="Unassembled WGS sequence"/>
</dbReference>
<feature type="transmembrane region" description="Helical" evidence="10">
    <location>
        <begin position="15"/>
        <end position="34"/>
    </location>
</feature>
<dbReference type="SUPFAM" id="SSF55874">
    <property type="entry name" value="ATPase domain of HSP90 chaperone/DNA topoisomerase II/histidine kinase"/>
    <property type="match status" value="1"/>
</dbReference>
<dbReference type="PANTHER" id="PTHR24421">
    <property type="entry name" value="NITRATE/NITRITE SENSOR PROTEIN NARX-RELATED"/>
    <property type="match status" value="1"/>
</dbReference>
<feature type="transmembrane region" description="Helical" evidence="10">
    <location>
        <begin position="68"/>
        <end position="87"/>
    </location>
</feature>
<evidence type="ECO:0000259" key="12">
    <source>
        <dbReference type="Pfam" id="PF07730"/>
    </source>
</evidence>
<keyword evidence="7" id="KW-0067">ATP-binding</keyword>
<organism evidence="14 15">
    <name type="scientific">Streptomyces gelaticus</name>
    <dbReference type="NCBI Taxonomy" id="285446"/>
    <lineage>
        <taxon>Bacteria</taxon>
        <taxon>Bacillati</taxon>
        <taxon>Actinomycetota</taxon>
        <taxon>Actinomycetes</taxon>
        <taxon>Kitasatosporales</taxon>
        <taxon>Streptomycetaceae</taxon>
        <taxon>Streptomyces</taxon>
    </lineage>
</organism>
<protein>
    <recommendedName>
        <fullName evidence="2">histidine kinase</fullName>
        <ecNumber evidence="2">2.7.13.3</ecNumber>
    </recommendedName>
</protein>
<evidence type="ECO:0000256" key="2">
    <source>
        <dbReference type="ARBA" id="ARBA00012438"/>
    </source>
</evidence>
<evidence type="ECO:0000256" key="6">
    <source>
        <dbReference type="ARBA" id="ARBA00022777"/>
    </source>
</evidence>
<name>A0ABQ2VY96_9ACTN</name>
<keyword evidence="3" id="KW-0597">Phosphoprotein</keyword>
<evidence type="ECO:0000256" key="4">
    <source>
        <dbReference type="ARBA" id="ARBA00022679"/>
    </source>
</evidence>
<evidence type="ECO:0000256" key="5">
    <source>
        <dbReference type="ARBA" id="ARBA00022741"/>
    </source>
</evidence>
<gene>
    <name evidence="14" type="ORF">GCM10015535_20130</name>
</gene>
<feature type="domain" description="DUF7134" evidence="13">
    <location>
        <begin position="6"/>
        <end position="164"/>
    </location>
</feature>
<keyword evidence="15" id="KW-1185">Reference proteome</keyword>
<feature type="transmembrane region" description="Helical" evidence="10">
    <location>
        <begin position="40"/>
        <end position="61"/>
    </location>
</feature>
<dbReference type="InterPro" id="IPR050482">
    <property type="entry name" value="Sensor_HK_TwoCompSys"/>
</dbReference>
<evidence type="ECO:0000256" key="9">
    <source>
        <dbReference type="SAM" id="MobiDB-lite"/>
    </source>
</evidence>
<dbReference type="InterPro" id="IPR003594">
    <property type="entry name" value="HATPase_dom"/>
</dbReference>
<evidence type="ECO:0000313" key="14">
    <source>
        <dbReference type="EMBL" id="GGV81019.1"/>
    </source>
</evidence>
<keyword evidence="8" id="KW-0902">Two-component regulatory system</keyword>
<dbReference type="Pfam" id="PF02518">
    <property type="entry name" value="HATPase_c"/>
    <property type="match status" value="1"/>
</dbReference>
<dbReference type="PANTHER" id="PTHR24421:SF10">
    <property type="entry name" value="NITRATE_NITRITE SENSOR PROTEIN NARQ"/>
    <property type="match status" value="1"/>
</dbReference>
<dbReference type="RefSeq" id="WP_229866808.1">
    <property type="nucleotide sequence ID" value="NZ_BMTF01000005.1"/>
</dbReference>
<keyword evidence="10" id="KW-1133">Transmembrane helix</keyword>
<proteinExistence type="predicted"/>
<dbReference type="Pfam" id="PF23539">
    <property type="entry name" value="DUF7134"/>
    <property type="match status" value="1"/>
</dbReference>
<evidence type="ECO:0000313" key="15">
    <source>
        <dbReference type="Proteomes" id="UP000660675"/>
    </source>
</evidence>
<feature type="transmembrane region" description="Helical" evidence="10">
    <location>
        <begin position="117"/>
        <end position="139"/>
    </location>
</feature>
<evidence type="ECO:0000256" key="8">
    <source>
        <dbReference type="ARBA" id="ARBA00023012"/>
    </source>
</evidence>
<dbReference type="CDD" id="cd16917">
    <property type="entry name" value="HATPase_UhpB-NarQ-NarX-like"/>
    <property type="match status" value="1"/>
</dbReference>
<comment type="caution">
    <text evidence="14">The sequence shown here is derived from an EMBL/GenBank/DDBJ whole genome shotgun (WGS) entry which is preliminary data.</text>
</comment>
<dbReference type="EMBL" id="BMTF01000005">
    <property type="protein sequence ID" value="GGV81019.1"/>
    <property type="molecule type" value="Genomic_DNA"/>
</dbReference>
<feature type="compositionally biased region" description="Basic and acidic residues" evidence="9">
    <location>
        <begin position="398"/>
        <end position="419"/>
    </location>
</feature>
<keyword evidence="4" id="KW-0808">Transferase</keyword>
<dbReference type="Gene3D" id="3.30.565.10">
    <property type="entry name" value="Histidine kinase-like ATPase, C-terminal domain"/>
    <property type="match status" value="1"/>
</dbReference>